<dbReference type="EMBL" id="GBRH01258052">
    <property type="protein sequence ID" value="JAD39843.1"/>
    <property type="molecule type" value="Transcribed_RNA"/>
</dbReference>
<reference evidence="1" key="1">
    <citation type="submission" date="2014-09" db="EMBL/GenBank/DDBJ databases">
        <authorList>
            <person name="Magalhaes I.L.F."/>
            <person name="Oliveira U."/>
            <person name="Santos F.R."/>
            <person name="Vidigal T.H.D.A."/>
            <person name="Brescovit A.D."/>
            <person name="Santos A.J."/>
        </authorList>
    </citation>
    <scope>NUCLEOTIDE SEQUENCE</scope>
    <source>
        <tissue evidence="1">Shoot tissue taken approximately 20 cm above the soil surface</tissue>
    </source>
</reference>
<proteinExistence type="predicted"/>
<dbReference type="AlphaFoldDB" id="A0A0A8ZQ71"/>
<sequence length="37" mass="4385">MRKLISSSAQIISQLRIIPLYYYHASLGHYKKNLHIK</sequence>
<accession>A0A0A8ZQ71</accession>
<protein>
    <submittedName>
        <fullName evidence="1">Uncharacterized protein</fullName>
    </submittedName>
</protein>
<organism evidence="1">
    <name type="scientific">Arundo donax</name>
    <name type="common">Giant reed</name>
    <name type="synonym">Donax arundinaceus</name>
    <dbReference type="NCBI Taxonomy" id="35708"/>
    <lineage>
        <taxon>Eukaryota</taxon>
        <taxon>Viridiplantae</taxon>
        <taxon>Streptophyta</taxon>
        <taxon>Embryophyta</taxon>
        <taxon>Tracheophyta</taxon>
        <taxon>Spermatophyta</taxon>
        <taxon>Magnoliopsida</taxon>
        <taxon>Liliopsida</taxon>
        <taxon>Poales</taxon>
        <taxon>Poaceae</taxon>
        <taxon>PACMAD clade</taxon>
        <taxon>Arundinoideae</taxon>
        <taxon>Arundineae</taxon>
        <taxon>Arundo</taxon>
    </lineage>
</organism>
<evidence type="ECO:0000313" key="1">
    <source>
        <dbReference type="EMBL" id="JAD39843.1"/>
    </source>
</evidence>
<reference evidence="1" key="2">
    <citation type="journal article" date="2015" name="Data Brief">
        <title>Shoot transcriptome of the giant reed, Arundo donax.</title>
        <authorList>
            <person name="Barrero R.A."/>
            <person name="Guerrero F.D."/>
            <person name="Moolhuijzen P."/>
            <person name="Goolsby J.A."/>
            <person name="Tidwell J."/>
            <person name="Bellgard S.E."/>
            <person name="Bellgard M.I."/>
        </authorList>
    </citation>
    <scope>NUCLEOTIDE SEQUENCE</scope>
    <source>
        <tissue evidence="1">Shoot tissue taken approximately 20 cm above the soil surface</tissue>
    </source>
</reference>
<name>A0A0A8ZQ71_ARUDO</name>